<feature type="domain" description="Septum formation inhibitor MinC N-terminal" evidence="8">
    <location>
        <begin position="14"/>
        <end position="87"/>
    </location>
</feature>
<protein>
    <recommendedName>
        <fullName evidence="6">Probable septum site-determining protein MinC</fullName>
    </recommendedName>
</protein>
<dbReference type="HAMAP" id="MF_00267">
    <property type="entry name" value="MinC"/>
    <property type="match status" value="1"/>
</dbReference>
<dbReference type="Proteomes" id="UP000037507">
    <property type="component" value="Unassembled WGS sequence"/>
</dbReference>
<dbReference type="Pfam" id="PF03775">
    <property type="entry name" value="MinC_C"/>
    <property type="match status" value="1"/>
</dbReference>
<proteinExistence type="inferred from homology"/>
<dbReference type="PANTHER" id="PTHR34108:SF1">
    <property type="entry name" value="SEPTUM SITE-DETERMINING PROTEIN MINC"/>
    <property type="match status" value="1"/>
</dbReference>
<reference evidence="9" key="1">
    <citation type="submission" date="2017-04" db="EMBL/GenBank/DDBJ databases">
        <title>Unexpected and diverse lifestyles within the genus Limnohabitans.</title>
        <authorList>
            <person name="Kasalicky V."/>
            <person name="Mehrshad M."/>
            <person name="Andrei S.-A."/>
            <person name="Salcher M."/>
            <person name="Kratochvilova H."/>
            <person name="Simek K."/>
            <person name="Ghai R."/>
        </authorList>
    </citation>
    <scope>NUCLEOTIDE SEQUENCE [LARGE SCALE GENOMIC DNA]</scope>
    <source>
        <strain evidence="9">II-D5</strain>
    </source>
</reference>
<dbReference type="Pfam" id="PF05209">
    <property type="entry name" value="MinC_N"/>
    <property type="match status" value="1"/>
</dbReference>
<evidence type="ECO:0000256" key="3">
    <source>
        <dbReference type="ARBA" id="ARBA00023210"/>
    </source>
</evidence>
<comment type="caution">
    <text evidence="9">The sequence shown here is derived from an EMBL/GenBank/DDBJ whole genome shotgun (WGS) entry which is preliminary data.</text>
</comment>
<comment type="subunit">
    <text evidence="6">Interacts with MinD and FtsZ.</text>
</comment>
<organism evidence="9 10">
    <name type="scientific">Limnohabitans planktonicus II-D5</name>
    <dbReference type="NCBI Taxonomy" id="1293045"/>
    <lineage>
        <taxon>Bacteria</taxon>
        <taxon>Pseudomonadati</taxon>
        <taxon>Pseudomonadota</taxon>
        <taxon>Betaproteobacteria</taxon>
        <taxon>Burkholderiales</taxon>
        <taxon>Comamonadaceae</taxon>
        <taxon>Limnohabitans</taxon>
    </lineage>
</organism>
<comment type="function">
    <text evidence="5 6">Cell division inhibitor that blocks the formation of polar Z ring septums. Rapidly oscillates between the poles of the cell to destabilize FtsZ filaments that have formed before they mature into polar Z rings. Prevents FtsZ polymerization.</text>
</comment>
<dbReference type="InterPro" id="IPR007874">
    <property type="entry name" value="MinC_N"/>
</dbReference>
<comment type="similarity">
    <text evidence="1 6">Belongs to the MinC family.</text>
</comment>
<evidence type="ECO:0000256" key="1">
    <source>
        <dbReference type="ARBA" id="ARBA00006291"/>
    </source>
</evidence>
<evidence type="ECO:0000259" key="7">
    <source>
        <dbReference type="Pfam" id="PF03775"/>
    </source>
</evidence>
<evidence type="ECO:0000256" key="4">
    <source>
        <dbReference type="ARBA" id="ARBA00023306"/>
    </source>
</evidence>
<evidence type="ECO:0000259" key="8">
    <source>
        <dbReference type="Pfam" id="PF05209"/>
    </source>
</evidence>
<dbReference type="STRING" id="1293045.H663_11610"/>
<dbReference type="OrthoDB" id="9794530at2"/>
<dbReference type="RefSeq" id="WP_053173165.1">
    <property type="nucleotide sequence ID" value="NZ_LFYT02000001.1"/>
</dbReference>
<dbReference type="GO" id="GO:0000917">
    <property type="term" value="P:division septum assembly"/>
    <property type="evidence" value="ECO:0007669"/>
    <property type="project" value="UniProtKB-KW"/>
</dbReference>
<dbReference type="InterPro" id="IPR005526">
    <property type="entry name" value="Septum_form_inhib_MinC_C"/>
</dbReference>
<dbReference type="GO" id="GO:1901891">
    <property type="term" value="P:regulation of cell septum assembly"/>
    <property type="evidence" value="ECO:0007669"/>
    <property type="project" value="InterPro"/>
</dbReference>
<evidence type="ECO:0000256" key="6">
    <source>
        <dbReference type="HAMAP-Rule" id="MF_00267"/>
    </source>
</evidence>
<dbReference type="Gene3D" id="3.30.70.260">
    <property type="match status" value="1"/>
</dbReference>
<evidence type="ECO:0000256" key="2">
    <source>
        <dbReference type="ARBA" id="ARBA00022618"/>
    </source>
</evidence>
<dbReference type="GO" id="GO:0000902">
    <property type="term" value="P:cell morphogenesis"/>
    <property type="evidence" value="ECO:0007669"/>
    <property type="project" value="InterPro"/>
</dbReference>
<evidence type="ECO:0000313" key="10">
    <source>
        <dbReference type="Proteomes" id="UP000037507"/>
    </source>
</evidence>
<keyword evidence="3 6" id="KW-0717">Septation</keyword>
<keyword evidence="2 6" id="KW-0132">Cell division</keyword>
<dbReference type="PANTHER" id="PTHR34108">
    <property type="entry name" value="SEPTUM SITE-DETERMINING PROTEIN MINC"/>
    <property type="match status" value="1"/>
</dbReference>
<gene>
    <name evidence="6" type="primary">minC</name>
    <name evidence="9" type="ORF">H663_000880</name>
</gene>
<evidence type="ECO:0000256" key="5">
    <source>
        <dbReference type="ARBA" id="ARBA00025606"/>
    </source>
</evidence>
<keyword evidence="4 6" id="KW-0131">Cell cycle</keyword>
<dbReference type="InterPro" id="IPR013033">
    <property type="entry name" value="MinC"/>
</dbReference>
<dbReference type="SUPFAM" id="SSF63848">
    <property type="entry name" value="Cell-division inhibitor MinC, C-terminal domain"/>
    <property type="match status" value="1"/>
</dbReference>
<evidence type="ECO:0000313" key="9">
    <source>
        <dbReference type="EMBL" id="PVE44605.1"/>
    </source>
</evidence>
<dbReference type="InterPro" id="IPR016098">
    <property type="entry name" value="CAP/MinC_C"/>
</dbReference>
<accession>A0A2T7UIV2</accession>
<dbReference type="Gene3D" id="2.160.20.70">
    <property type="match status" value="1"/>
</dbReference>
<sequence length="254" mass="26307">MAIVSEAPISHCYDIKSADLPVLALLLKTTDIQSLGRALTQQLADSPGFFDQEPVIIDVSALPTDPQAPVLDLPSLLNLLREHALVPLAIKGAQEALLASAQALGLVNASDARIRRSVPAAEALEAVTTPPPPAAPAAPLGALVIDKPLRSGQQVYAKGRDLVVLAVVNPGAEVIADGSVHIYGALRGKAIAGARGNVNARIFAQSMEPELVSIAGVYRTSENALSKNVLGLPAQVCLQSGAEGDKLLITPLQP</sequence>
<dbReference type="InterPro" id="IPR036145">
    <property type="entry name" value="MinC_C_sf"/>
</dbReference>
<name>A0A2T7UIV2_9BURK</name>
<dbReference type="EMBL" id="LFYT02000001">
    <property type="protein sequence ID" value="PVE44605.1"/>
    <property type="molecule type" value="Genomic_DNA"/>
</dbReference>
<keyword evidence="10" id="KW-1185">Reference proteome</keyword>
<feature type="domain" description="Septum formation inhibitor MinC C-terminal" evidence="7">
    <location>
        <begin position="144"/>
        <end position="240"/>
    </location>
</feature>
<dbReference type="AlphaFoldDB" id="A0A2T7UIV2"/>
<dbReference type="NCBIfam" id="TIGR01222">
    <property type="entry name" value="minC"/>
    <property type="match status" value="1"/>
</dbReference>
<dbReference type="GO" id="GO:0051302">
    <property type="term" value="P:regulation of cell division"/>
    <property type="evidence" value="ECO:0007669"/>
    <property type="project" value="InterPro"/>
</dbReference>